<accession>A0ABS5HLU0</accession>
<keyword evidence="2" id="KW-1185">Reference proteome</keyword>
<dbReference type="EMBL" id="JAGSSW010000020">
    <property type="protein sequence ID" value="MBR8464737.1"/>
    <property type="molecule type" value="Genomic_DNA"/>
</dbReference>
<evidence type="ECO:0000313" key="2">
    <source>
        <dbReference type="Proteomes" id="UP000682951"/>
    </source>
</evidence>
<reference evidence="1 2" key="1">
    <citation type="submission" date="2021-04" db="EMBL/GenBank/DDBJ databases">
        <title>Molecular and phenotypic characterization and identification of bacterial isolates recovered from the Anatolian ground squirrels (Spermophilus xanthoprymnus) and which have the potential to form a new species in the Campylobacter genus.</title>
        <authorList>
            <person name="Aydin F."/>
            <person name="Abay S."/>
            <person name="Kayman T."/>
            <person name="Karakaya E."/>
            <person name="Mustak H.K."/>
            <person name="Mustak I.B."/>
            <person name="Bilgin N."/>
            <person name="Duzler A."/>
            <person name="Sahin O."/>
            <person name="Guran O."/>
            <person name="Saticioglu I.B."/>
        </authorList>
    </citation>
    <scope>NUCLEOTIDE SEQUENCE [LARGE SCALE GENOMIC DNA]</scope>
    <source>
        <strain evidence="2">faydin-G24</strain>
    </source>
</reference>
<protein>
    <submittedName>
        <fullName evidence="1">Uncharacterized protein</fullName>
    </submittedName>
</protein>
<dbReference type="RefSeq" id="WP_212139808.1">
    <property type="nucleotide sequence ID" value="NZ_JAGSSW010000020.1"/>
</dbReference>
<organism evidence="1 2">
    <name type="scientific">Campylobacter anatolicus</name>
    <dbReference type="NCBI Taxonomy" id="2829105"/>
    <lineage>
        <taxon>Bacteria</taxon>
        <taxon>Pseudomonadati</taxon>
        <taxon>Campylobacterota</taxon>
        <taxon>Epsilonproteobacteria</taxon>
        <taxon>Campylobacterales</taxon>
        <taxon>Campylobacteraceae</taxon>
        <taxon>Campylobacter</taxon>
    </lineage>
</organism>
<dbReference type="Proteomes" id="UP000682951">
    <property type="component" value="Unassembled WGS sequence"/>
</dbReference>
<proteinExistence type="predicted"/>
<evidence type="ECO:0000313" key="1">
    <source>
        <dbReference type="EMBL" id="MBR8464737.1"/>
    </source>
</evidence>
<comment type="caution">
    <text evidence="1">The sequence shown here is derived from an EMBL/GenBank/DDBJ whole genome shotgun (WGS) entry which is preliminary data.</text>
</comment>
<gene>
    <name evidence="1" type="ORF">KDD93_09230</name>
</gene>
<name>A0ABS5HLU0_9BACT</name>
<sequence>MSDTLRLYYAVLDYITPNWQTRADDYYLVELSFLLREVFGCVESSDTVTKNLKISRVSRYKNELEAVLKTDIRAIRWILRHRMNKDRLKACMSRYLKDRGGEDNK</sequence>